<comment type="similarity">
    <text evidence="2 11">Belongs to the sodium:solute symporter (SSF) (TC 2.A.21) family.</text>
</comment>
<evidence type="ECO:0000256" key="4">
    <source>
        <dbReference type="ARBA" id="ARBA00022475"/>
    </source>
</evidence>
<dbReference type="GO" id="GO:0006814">
    <property type="term" value="P:sodium ion transport"/>
    <property type="evidence" value="ECO:0007669"/>
    <property type="project" value="UniProtKB-KW"/>
</dbReference>
<dbReference type="PANTHER" id="PTHR42985:SF40">
    <property type="entry name" value="LD47995P-RELATED"/>
    <property type="match status" value="1"/>
</dbReference>
<evidence type="ECO:0000256" key="11">
    <source>
        <dbReference type="RuleBase" id="RU362091"/>
    </source>
</evidence>
<evidence type="ECO:0000313" key="14">
    <source>
        <dbReference type="Proteomes" id="UP000499080"/>
    </source>
</evidence>
<dbReference type="GO" id="GO:0005886">
    <property type="term" value="C:plasma membrane"/>
    <property type="evidence" value="ECO:0007669"/>
    <property type="project" value="UniProtKB-SubCell"/>
</dbReference>
<evidence type="ECO:0000256" key="7">
    <source>
        <dbReference type="ARBA" id="ARBA00023053"/>
    </source>
</evidence>
<evidence type="ECO:0000256" key="10">
    <source>
        <dbReference type="ARBA" id="ARBA00023201"/>
    </source>
</evidence>
<keyword evidence="10" id="KW-0739">Sodium transport</keyword>
<dbReference type="InterPro" id="IPR001734">
    <property type="entry name" value="Na/solute_symporter"/>
</dbReference>
<keyword evidence="3" id="KW-0813">Transport</keyword>
<evidence type="ECO:0000256" key="8">
    <source>
        <dbReference type="ARBA" id="ARBA00023065"/>
    </source>
</evidence>
<evidence type="ECO:0000256" key="12">
    <source>
        <dbReference type="SAM" id="Phobius"/>
    </source>
</evidence>
<dbReference type="Gene3D" id="1.20.1730.10">
    <property type="entry name" value="Sodium/glucose cotransporter"/>
    <property type="match status" value="1"/>
</dbReference>
<dbReference type="GO" id="GO:0015293">
    <property type="term" value="F:symporter activity"/>
    <property type="evidence" value="ECO:0007669"/>
    <property type="project" value="TreeGrafter"/>
</dbReference>
<gene>
    <name evidence="13" type="primary">SLC5A6_2</name>
    <name evidence="13" type="ORF">AVEN_180034_1</name>
</gene>
<keyword evidence="8" id="KW-0406">Ion transport</keyword>
<protein>
    <submittedName>
        <fullName evidence="13">Sodium-dependent multivitamin transporter</fullName>
    </submittedName>
</protein>
<proteinExistence type="inferred from homology"/>
<keyword evidence="14" id="KW-1185">Reference proteome</keyword>
<dbReference type="InterPro" id="IPR038377">
    <property type="entry name" value="Na/Glc_symporter_sf"/>
</dbReference>
<dbReference type="InterPro" id="IPR051163">
    <property type="entry name" value="Sodium:Solute_Symporter_SSF"/>
</dbReference>
<keyword evidence="9 12" id="KW-0472">Membrane</keyword>
<keyword evidence="5 12" id="KW-0812">Transmembrane</keyword>
<dbReference type="AlphaFoldDB" id="A0A4Y2PYR1"/>
<comment type="caution">
    <text evidence="13">The sequence shown here is derived from an EMBL/GenBank/DDBJ whole genome shotgun (WGS) entry which is preliminary data.</text>
</comment>
<keyword evidence="4" id="KW-1003">Cell membrane</keyword>
<evidence type="ECO:0000256" key="1">
    <source>
        <dbReference type="ARBA" id="ARBA00004651"/>
    </source>
</evidence>
<evidence type="ECO:0000313" key="13">
    <source>
        <dbReference type="EMBL" id="GBN55397.1"/>
    </source>
</evidence>
<dbReference type="Proteomes" id="UP000499080">
    <property type="component" value="Unassembled WGS sequence"/>
</dbReference>
<dbReference type="PANTHER" id="PTHR42985">
    <property type="entry name" value="SODIUM-COUPLED MONOCARBOXYLATE TRANSPORTER"/>
    <property type="match status" value="1"/>
</dbReference>
<dbReference type="OrthoDB" id="6132759at2759"/>
<keyword evidence="6 12" id="KW-1133">Transmembrane helix</keyword>
<comment type="subcellular location">
    <subcellularLocation>
        <location evidence="1">Cell membrane</location>
        <topology evidence="1">Multi-pass membrane protein</topology>
    </subcellularLocation>
</comment>
<reference evidence="13 14" key="1">
    <citation type="journal article" date="2019" name="Sci. Rep.">
        <title>Orb-weaving spider Araneus ventricosus genome elucidates the spidroin gene catalogue.</title>
        <authorList>
            <person name="Kono N."/>
            <person name="Nakamura H."/>
            <person name="Ohtoshi R."/>
            <person name="Moran D.A.P."/>
            <person name="Shinohara A."/>
            <person name="Yoshida Y."/>
            <person name="Fujiwara M."/>
            <person name="Mori M."/>
            <person name="Tomita M."/>
            <person name="Arakawa K."/>
        </authorList>
    </citation>
    <scope>NUCLEOTIDE SEQUENCE [LARGE SCALE GENOMIC DNA]</scope>
</reference>
<name>A0A4Y2PYR1_ARAVE</name>
<dbReference type="PROSITE" id="PS50283">
    <property type="entry name" value="NA_SOLUT_SYMP_3"/>
    <property type="match status" value="1"/>
</dbReference>
<evidence type="ECO:0000256" key="6">
    <source>
        <dbReference type="ARBA" id="ARBA00022989"/>
    </source>
</evidence>
<evidence type="ECO:0000256" key="2">
    <source>
        <dbReference type="ARBA" id="ARBA00006434"/>
    </source>
</evidence>
<keyword evidence="7" id="KW-0915">Sodium</keyword>
<dbReference type="EMBL" id="BGPR01012279">
    <property type="protein sequence ID" value="GBN55397.1"/>
    <property type="molecule type" value="Genomic_DNA"/>
</dbReference>
<evidence type="ECO:0000256" key="9">
    <source>
        <dbReference type="ARBA" id="ARBA00023136"/>
    </source>
</evidence>
<sequence>MYLYGTQYIMSGLGIPVGGLLAAYGILPVFYEMQVSTAYEYLERRFGKTTRIVTATLYTFQTILYMGVVLYAPALALNAVTGLSTWASILTLAAICMIYSSQIIDCELSSDGVLRRVHPLGRNRPLCLVS</sequence>
<organism evidence="13 14">
    <name type="scientific">Araneus ventricosus</name>
    <name type="common">Orbweaver spider</name>
    <name type="synonym">Epeira ventricosa</name>
    <dbReference type="NCBI Taxonomy" id="182803"/>
    <lineage>
        <taxon>Eukaryota</taxon>
        <taxon>Metazoa</taxon>
        <taxon>Ecdysozoa</taxon>
        <taxon>Arthropoda</taxon>
        <taxon>Chelicerata</taxon>
        <taxon>Arachnida</taxon>
        <taxon>Araneae</taxon>
        <taxon>Araneomorphae</taxon>
        <taxon>Entelegynae</taxon>
        <taxon>Araneoidea</taxon>
        <taxon>Araneidae</taxon>
        <taxon>Araneus</taxon>
    </lineage>
</organism>
<accession>A0A4Y2PYR1</accession>
<evidence type="ECO:0000256" key="3">
    <source>
        <dbReference type="ARBA" id="ARBA00022448"/>
    </source>
</evidence>
<feature type="transmembrane region" description="Helical" evidence="12">
    <location>
        <begin position="52"/>
        <end position="73"/>
    </location>
</feature>
<dbReference type="Pfam" id="PF00474">
    <property type="entry name" value="SSF"/>
    <property type="match status" value="1"/>
</dbReference>
<feature type="transmembrane region" description="Helical" evidence="12">
    <location>
        <begin position="6"/>
        <end position="31"/>
    </location>
</feature>
<evidence type="ECO:0000256" key="5">
    <source>
        <dbReference type="ARBA" id="ARBA00022692"/>
    </source>
</evidence>
<feature type="transmembrane region" description="Helical" evidence="12">
    <location>
        <begin position="79"/>
        <end position="99"/>
    </location>
</feature>